<comment type="caution">
    <text evidence="3">The sequence shown here is derived from an EMBL/GenBank/DDBJ whole genome shotgun (WGS) entry which is preliminary data.</text>
</comment>
<dbReference type="Proteomes" id="UP001430953">
    <property type="component" value="Unassembled WGS sequence"/>
</dbReference>
<reference evidence="3 4" key="1">
    <citation type="submission" date="2023-03" db="EMBL/GenBank/DDBJ databases">
        <title>High recombination rates correlate with genetic variation in Cardiocondyla obscurior ants.</title>
        <authorList>
            <person name="Errbii M."/>
        </authorList>
    </citation>
    <scope>NUCLEOTIDE SEQUENCE [LARGE SCALE GENOMIC DNA]</scope>
    <source>
        <strain evidence="3">Alpha-2009</strain>
        <tissue evidence="3">Whole body</tissue>
    </source>
</reference>
<feature type="region of interest" description="Disordered" evidence="2">
    <location>
        <begin position="1353"/>
        <end position="1381"/>
    </location>
</feature>
<feature type="compositionally biased region" description="Basic and acidic residues" evidence="2">
    <location>
        <begin position="30"/>
        <end position="45"/>
    </location>
</feature>
<keyword evidence="1" id="KW-0175">Coiled coil</keyword>
<dbReference type="EMBL" id="JADYXP020000022">
    <property type="protein sequence ID" value="KAL0102795.1"/>
    <property type="molecule type" value="Genomic_DNA"/>
</dbReference>
<name>A0AAW2EL49_9HYME</name>
<feature type="compositionally biased region" description="Polar residues" evidence="2">
    <location>
        <begin position="55"/>
        <end position="67"/>
    </location>
</feature>
<dbReference type="Gene3D" id="1.10.287.1490">
    <property type="match status" value="1"/>
</dbReference>
<organism evidence="3 4">
    <name type="scientific">Cardiocondyla obscurior</name>
    <dbReference type="NCBI Taxonomy" id="286306"/>
    <lineage>
        <taxon>Eukaryota</taxon>
        <taxon>Metazoa</taxon>
        <taxon>Ecdysozoa</taxon>
        <taxon>Arthropoda</taxon>
        <taxon>Hexapoda</taxon>
        <taxon>Insecta</taxon>
        <taxon>Pterygota</taxon>
        <taxon>Neoptera</taxon>
        <taxon>Endopterygota</taxon>
        <taxon>Hymenoptera</taxon>
        <taxon>Apocrita</taxon>
        <taxon>Aculeata</taxon>
        <taxon>Formicoidea</taxon>
        <taxon>Formicidae</taxon>
        <taxon>Myrmicinae</taxon>
        <taxon>Cardiocondyla</taxon>
    </lineage>
</organism>
<gene>
    <name evidence="3" type="ORF">PUN28_018232</name>
</gene>
<sequence>MEAGPGLSLFQGCESIHVTAQGLEEDEEQEDKRRLDEEIQDRLDKEFDDLENDDASSVVSSHYQNDNTRNDIDHTDTMVNSSLDSIMLKDQVAHLQKGFDVYNREENLKNYDRGDNLNNYDCNVITNHRSDSEVDGRNTQVEFDLYRQTETPYLGNNRSNDSDSAILETSYELAKPSGFSREMHSQPTEEHPPFGEGYLYNYETPSNHYYNTHIPKKYSKNGINDTYENNVQSKQIHEFGGGDNATSDHMNHCCKTSPNGRPIDDTAYKAAEYNSKEQLEVLYMVRMKEISRLREELEQLQLEKENEKSQMSRQLMLLQADVNATNISKNEAQEALVDAKAEIADLQNQIKSLKERNAVLEKTNQNVTEELNIARGSVMDLQQKIAVLERAQVLQTNDKIHEKFLKQAQEKHAVEMKNMQTQIDVLTDKLNLKLFNKDTDNNNVWETSCVALEHKLDDARRAHEALMVEKGDTMNRLAQALQDSQTQCRNLMSTNNAQQVMQLQAQVKMLIEEKEELHKNAQDLQNKLELAKNDVAQYDSLLATTMEEESDSIKQMKLGELYNKSKLKPVDDITNKLRDELHRCLAGQAVKRKEINRLENTLSQKEKELNKALTLTDTYRQEAAQYAKRTNELEQELRSVLTDEAVKANAKIQKLSDRLNDIKKQYELLRDEKVNLEQKLEEALAVNQEKLKKDQKTTDLLIHLEQQEKETIDEYNKEYLEIHAKAVERVKQEAQMEIVQLSVQLEQTQKELDRVKELYIDVCGTKEQLINEHKNEIKTLKNKYATMESHQKDIEKLENELQIQVKLCNKLTKECEDFKSKIIELEKDLVNERRKKEDQVKKIHLEIEKAKEEALHELRNAHPNQEISFLLPDHCSEHLEKINQLEEDCKRLEEKLQVAMQEQKKLSDYQTEVDDAKLKIAQMEITQESWKKKYEKTVAEKKDLLTKVSKLDSELLNLKRNAKLEDSDDVKLKIARFQTENEALKSQYDSLLNERNICKEKISELETELFDMRKKVSSFEEKLRKNGENAKSELQKELSRYKDLVAQLSRLNNTKEGCPNEPTEEKIQQVEHDVRSKDEKLSRVLKDFEKIKDERDQLVLKLQNQAKQFEQYVKSQNKVSAELNLSLHSRGDNTDFQKMKEVMAKEVREAMEQRVAKELRGIGEKNRKELEELEGKHKVIILELQKQCSEKDKELETLRKQIVVEKMEINKIIGAKLQIYNKELQKRRLHIEKLNEDLKIKENEVEEDREFMAEIIAKWLAELTESKAKEKEKDEEIQKLKSVERKLNSKIETLIDNQRHVKSKYRKAKETADNYKNYAAKNKKFVLRERKRLEEEYKKAIEEIQQNLLVHDEQYDTKTKKPNHQHTEKTEQMRLKYKDKC</sequence>
<feature type="coiled-coil region" evidence="1">
    <location>
        <begin position="724"/>
        <end position="1054"/>
    </location>
</feature>
<dbReference type="InterPro" id="IPR051235">
    <property type="entry name" value="CEP152/SHC-Transforming"/>
</dbReference>
<dbReference type="GO" id="GO:0007099">
    <property type="term" value="P:centriole replication"/>
    <property type="evidence" value="ECO:0007669"/>
    <property type="project" value="TreeGrafter"/>
</dbReference>
<feature type="region of interest" description="Disordered" evidence="2">
    <location>
        <begin position="18"/>
        <end position="74"/>
    </location>
</feature>
<feature type="coiled-coil region" evidence="1">
    <location>
        <begin position="588"/>
        <end position="693"/>
    </location>
</feature>
<evidence type="ECO:0000313" key="4">
    <source>
        <dbReference type="Proteomes" id="UP001430953"/>
    </source>
</evidence>
<dbReference type="PANTHER" id="PTHR10337">
    <property type="entry name" value="SHC TRANSFORMING PROTEIN"/>
    <property type="match status" value="1"/>
</dbReference>
<feature type="coiled-coil region" evidence="1">
    <location>
        <begin position="500"/>
        <end position="541"/>
    </location>
</feature>
<feature type="coiled-coil region" evidence="1">
    <location>
        <begin position="283"/>
        <end position="391"/>
    </location>
</feature>
<keyword evidence="4" id="KW-1185">Reference proteome</keyword>
<dbReference type="PANTHER" id="PTHR10337:SF6">
    <property type="entry name" value="CENTROSOMAL PROTEIN OF 152 KDA"/>
    <property type="match status" value="1"/>
</dbReference>
<evidence type="ECO:0008006" key="5">
    <source>
        <dbReference type="Google" id="ProtNLM"/>
    </source>
</evidence>
<evidence type="ECO:0000256" key="1">
    <source>
        <dbReference type="SAM" id="Coils"/>
    </source>
</evidence>
<accession>A0AAW2EL49</accession>
<proteinExistence type="predicted"/>
<evidence type="ECO:0000313" key="3">
    <source>
        <dbReference type="EMBL" id="KAL0102795.1"/>
    </source>
</evidence>
<protein>
    <recommendedName>
        <fullName evidence="5">Centrosomal protein of 152 kDa</fullName>
    </recommendedName>
</protein>
<dbReference type="GO" id="GO:0005813">
    <property type="term" value="C:centrosome"/>
    <property type="evidence" value="ECO:0007669"/>
    <property type="project" value="TreeGrafter"/>
</dbReference>
<feature type="coiled-coil region" evidence="1">
    <location>
        <begin position="1181"/>
        <end position="1297"/>
    </location>
</feature>
<evidence type="ECO:0000256" key="2">
    <source>
        <dbReference type="SAM" id="MobiDB-lite"/>
    </source>
</evidence>